<dbReference type="AlphaFoldDB" id="A0AB39BTG3"/>
<proteinExistence type="predicted"/>
<protein>
    <recommendedName>
        <fullName evidence="2">Helix-turn-helix domain-containing protein</fullName>
    </recommendedName>
</protein>
<organism evidence="1">
    <name type="scientific">Alkalihalophilus sp. As8PL</name>
    <dbReference type="NCBI Taxonomy" id="3237103"/>
    <lineage>
        <taxon>Bacteria</taxon>
        <taxon>Bacillati</taxon>
        <taxon>Bacillota</taxon>
        <taxon>Bacilli</taxon>
        <taxon>Bacillales</taxon>
        <taxon>Bacillaceae</taxon>
        <taxon>Alkalihalophilus</taxon>
    </lineage>
</organism>
<gene>
    <name evidence="1" type="ORF">AB3N04_01390</name>
</gene>
<dbReference type="EMBL" id="CP162551">
    <property type="protein sequence ID" value="XDI36989.1"/>
    <property type="molecule type" value="Genomic_DNA"/>
</dbReference>
<name>A0AB39BTG3_9BACI</name>
<dbReference type="SUPFAM" id="SSF46689">
    <property type="entry name" value="Homeodomain-like"/>
    <property type="match status" value="1"/>
</dbReference>
<dbReference type="RefSeq" id="WP_368504369.1">
    <property type="nucleotide sequence ID" value="NZ_CP162551.1"/>
</dbReference>
<reference evidence="1" key="1">
    <citation type="submission" date="2024-07" db="EMBL/GenBank/DDBJ databases">
        <title>Identification and characteristics of an arsenic-resistant bacterial isolate, which belongs to a novel species.</title>
        <authorList>
            <person name="Juszczyk A."/>
            <person name="Kowalczyk A."/>
            <person name="Was K."/>
            <person name="Kosowicz W."/>
            <person name="Budzyn A."/>
            <person name="Latowski D."/>
        </authorList>
    </citation>
    <scope>NUCLEOTIDE SEQUENCE</scope>
    <source>
        <strain evidence="1">As8PL</strain>
    </source>
</reference>
<accession>A0AB39BTG3</accession>
<sequence>MDGKRGKCRLTKEEIVHLYSSGHSTSEISQQANVSARYISKVLNEMNVERRPHGSWKRKYTLNEDYFKHWSNSMAYIIGFFLADGTV</sequence>
<evidence type="ECO:0008006" key="2">
    <source>
        <dbReference type="Google" id="ProtNLM"/>
    </source>
</evidence>
<dbReference type="InterPro" id="IPR009057">
    <property type="entry name" value="Homeodomain-like_sf"/>
</dbReference>
<dbReference type="Gene3D" id="1.10.10.60">
    <property type="entry name" value="Homeodomain-like"/>
    <property type="match status" value="1"/>
</dbReference>
<evidence type="ECO:0000313" key="1">
    <source>
        <dbReference type="EMBL" id="XDI36989.1"/>
    </source>
</evidence>